<reference evidence="1 2" key="1">
    <citation type="submission" date="2019-03" db="EMBL/GenBank/DDBJ databases">
        <title>First draft genome of Liparis tanakae, snailfish: a comprehensive survey of snailfish specific genes.</title>
        <authorList>
            <person name="Kim W."/>
            <person name="Song I."/>
            <person name="Jeong J.-H."/>
            <person name="Kim D."/>
            <person name="Kim S."/>
            <person name="Ryu S."/>
            <person name="Song J.Y."/>
            <person name="Lee S.K."/>
        </authorList>
    </citation>
    <scope>NUCLEOTIDE SEQUENCE [LARGE SCALE GENOMIC DNA]</scope>
    <source>
        <tissue evidence="1">Muscle</tissue>
    </source>
</reference>
<organism evidence="1 2">
    <name type="scientific">Liparis tanakae</name>
    <name type="common">Tanaka's snailfish</name>
    <dbReference type="NCBI Taxonomy" id="230148"/>
    <lineage>
        <taxon>Eukaryota</taxon>
        <taxon>Metazoa</taxon>
        <taxon>Chordata</taxon>
        <taxon>Craniata</taxon>
        <taxon>Vertebrata</taxon>
        <taxon>Euteleostomi</taxon>
        <taxon>Actinopterygii</taxon>
        <taxon>Neopterygii</taxon>
        <taxon>Teleostei</taxon>
        <taxon>Neoteleostei</taxon>
        <taxon>Acanthomorphata</taxon>
        <taxon>Eupercaria</taxon>
        <taxon>Perciformes</taxon>
        <taxon>Cottioidei</taxon>
        <taxon>Cottales</taxon>
        <taxon>Liparidae</taxon>
        <taxon>Liparis</taxon>
    </lineage>
</organism>
<dbReference type="Gene3D" id="2.60.120.200">
    <property type="match status" value="1"/>
</dbReference>
<dbReference type="EMBL" id="SRLO01001339">
    <property type="protein sequence ID" value="TNN38781.1"/>
    <property type="molecule type" value="Genomic_DNA"/>
</dbReference>
<dbReference type="OrthoDB" id="10037534at2759"/>
<dbReference type="InterPro" id="IPR013320">
    <property type="entry name" value="ConA-like_dom_sf"/>
</dbReference>
<evidence type="ECO:0000313" key="2">
    <source>
        <dbReference type="Proteomes" id="UP000314294"/>
    </source>
</evidence>
<comment type="caution">
    <text evidence="1">The sequence shown here is derived from an EMBL/GenBank/DDBJ whole genome shotgun (WGS) entry which is preliminary data.</text>
</comment>
<proteinExistence type="predicted"/>
<dbReference type="Proteomes" id="UP000314294">
    <property type="component" value="Unassembled WGS sequence"/>
</dbReference>
<protein>
    <submittedName>
        <fullName evidence="1">Adhesion G-protein coupled receptor G4</fullName>
    </submittedName>
</protein>
<sequence length="170" mass="18817">MTLCVDIRVVVPGGWVAFSYSSAHAPRPELGLEGDDDALYGWLLGVRHRFPIRLSPEHWHRVCLRRDVTGNSISLEVDGRTVAERTVIAGAIPPAGSLWLGCRPRDRPPGGVAVSGRVELYLFRMWADLARHGPCEDGTVIGWNARSWGVTSPRARQRDPALLCGERETR</sequence>
<keyword evidence="1" id="KW-0675">Receptor</keyword>
<name>A0A4Z2FCU6_9TELE</name>
<dbReference type="AlphaFoldDB" id="A0A4Z2FCU6"/>
<dbReference type="SUPFAM" id="SSF49899">
    <property type="entry name" value="Concanavalin A-like lectins/glucanases"/>
    <property type="match status" value="1"/>
</dbReference>
<evidence type="ECO:0000313" key="1">
    <source>
        <dbReference type="EMBL" id="TNN38781.1"/>
    </source>
</evidence>
<gene>
    <name evidence="1" type="primary">ADGRG4_1</name>
    <name evidence="1" type="ORF">EYF80_051056</name>
</gene>
<accession>A0A4Z2FCU6</accession>
<keyword evidence="2" id="KW-1185">Reference proteome</keyword>